<feature type="transmembrane region" description="Helical" evidence="1">
    <location>
        <begin position="134"/>
        <end position="156"/>
    </location>
</feature>
<evidence type="ECO:0000313" key="4">
    <source>
        <dbReference type="Proteomes" id="UP000612055"/>
    </source>
</evidence>
<organism evidence="3 4">
    <name type="scientific">Edaphochlamys debaryana</name>
    <dbReference type="NCBI Taxonomy" id="47281"/>
    <lineage>
        <taxon>Eukaryota</taxon>
        <taxon>Viridiplantae</taxon>
        <taxon>Chlorophyta</taxon>
        <taxon>core chlorophytes</taxon>
        <taxon>Chlorophyceae</taxon>
        <taxon>CS clade</taxon>
        <taxon>Chlamydomonadales</taxon>
        <taxon>Chlamydomonadales incertae sedis</taxon>
        <taxon>Edaphochlamys</taxon>
    </lineage>
</organism>
<feature type="chain" id="PRO_5032440119" evidence="2">
    <location>
        <begin position="20"/>
        <end position="234"/>
    </location>
</feature>
<keyword evidence="1" id="KW-0472">Membrane</keyword>
<name>A0A835Y4U4_9CHLO</name>
<gene>
    <name evidence="3" type="ORF">HYH03_005917</name>
</gene>
<dbReference type="AlphaFoldDB" id="A0A835Y4U4"/>
<reference evidence="3" key="1">
    <citation type="journal article" date="2020" name="bioRxiv">
        <title>Comparative genomics of Chlamydomonas.</title>
        <authorList>
            <person name="Craig R.J."/>
            <person name="Hasan A.R."/>
            <person name="Ness R.W."/>
            <person name="Keightley P.D."/>
        </authorList>
    </citation>
    <scope>NUCLEOTIDE SEQUENCE</scope>
    <source>
        <strain evidence="3">CCAP 11/70</strain>
    </source>
</reference>
<evidence type="ECO:0000313" key="3">
    <source>
        <dbReference type="EMBL" id="KAG2495993.1"/>
    </source>
</evidence>
<keyword evidence="1" id="KW-1133">Transmembrane helix</keyword>
<proteinExistence type="predicted"/>
<feature type="transmembrane region" description="Helical" evidence="1">
    <location>
        <begin position="207"/>
        <end position="226"/>
    </location>
</feature>
<dbReference type="Proteomes" id="UP000612055">
    <property type="component" value="Unassembled WGS sequence"/>
</dbReference>
<keyword evidence="4" id="KW-1185">Reference proteome</keyword>
<keyword evidence="2" id="KW-0732">Signal</keyword>
<dbReference type="EMBL" id="JAEHOE010000021">
    <property type="protein sequence ID" value="KAG2495993.1"/>
    <property type="molecule type" value="Genomic_DNA"/>
</dbReference>
<accession>A0A835Y4U4</accession>
<feature type="signal peptide" evidence="2">
    <location>
        <begin position="1"/>
        <end position="19"/>
    </location>
</feature>
<sequence>MYAVTSWPFFAVCAGAAAASLASFDLLSNEMLAAAAENGFAGDATALQILDLRGGYSAEDVGTALGAWGAKGRALYLAIEAIDVTAYMCGYRGAFLVLMNRLAAGLAGAAAAADSSQDGGAGPPGGGDTLWRPLLGSAAAFACGALVPMPVVLAWIDGTEGVQQVGLTLWYSAAEALAGVAPSGAAWEAAVAAASGTNMFKWGCVRGGVACMLAAAAVLAAAVAAGPRPKPPSS</sequence>
<evidence type="ECO:0000256" key="1">
    <source>
        <dbReference type="SAM" id="Phobius"/>
    </source>
</evidence>
<keyword evidence="1" id="KW-0812">Transmembrane</keyword>
<evidence type="ECO:0000256" key="2">
    <source>
        <dbReference type="SAM" id="SignalP"/>
    </source>
</evidence>
<comment type="caution">
    <text evidence="3">The sequence shown here is derived from an EMBL/GenBank/DDBJ whole genome shotgun (WGS) entry which is preliminary data.</text>
</comment>
<protein>
    <submittedName>
        <fullName evidence="3">Uncharacterized protein</fullName>
    </submittedName>
</protein>